<evidence type="ECO:0000256" key="8">
    <source>
        <dbReference type="PROSITE-ProRule" id="PRU10052"/>
    </source>
</evidence>
<keyword evidence="7" id="KW-0961">Cell wall biogenesis/degradation</keyword>
<dbReference type="InterPro" id="IPR000743">
    <property type="entry name" value="Glyco_hydro_28"/>
</dbReference>
<evidence type="ECO:0000256" key="4">
    <source>
        <dbReference type="ARBA" id="ARBA00022525"/>
    </source>
</evidence>
<dbReference type="SUPFAM" id="SSF51126">
    <property type="entry name" value="Pectin lyase-like"/>
    <property type="match status" value="1"/>
</dbReference>
<dbReference type="Proteomes" id="UP000187406">
    <property type="component" value="Unassembled WGS sequence"/>
</dbReference>
<sequence length="416" mass="44796">LLLVLSSLCFNGVVGRGGWATMGGVEGFEVRGRSLADDVGKNSVLFNVKSFGARADGINDDSKAFIAVWKEACKATGKVNLLIPKGTYLIGPVKFSGPCKNASSIIFHLKATTNLSKYRFGTGWIEFRWLEGLTLTGGGTFDGQGAKAWPYNRCPTDFNCKLLPTNLKFVGMNRTVVRGLTSLNSKFFHMALVECRHFKGSKIKISAPDYSPNTDGIHIERSSSVYFSRSRIGTGDDCISVGQGNSQVTLTSITCGPGHGISVGSLGRYRNEGDVNGLVVRDCTMTGTENGIRIKTWANSPDSSAATNMTFENIVMNNVTNPIIIDQTYCPFTSCTAKASLGPSRVKLSDIYFKKIRGTSSSAIAVTLECSKGIPCQNIYLEDVHLDLSSGEEHATSSCKNVRAKYIGTQIPPPCA</sequence>
<comment type="caution">
    <text evidence="11">The sequence shown here is derived from an EMBL/GenBank/DDBJ whole genome shotgun (WGS) entry which is preliminary data.</text>
</comment>
<evidence type="ECO:0000256" key="9">
    <source>
        <dbReference type="RuleBase" id="RU361169"/>
    </source>
</evidence>
<evidence type="ECO:0000313" key="12">
    <source>
        <dbReference type="Proteomes" id="UP000187406"/>
    </source>
</evidence>
<keyword evidence="3" id="KW-0134">Cell wall</keyword>
<evidence type="ECO:0000256" key="2">
    <source>
        <dbReference type="ARBA" id="ARBA00008834"/>
    </source>
</evidence>
<keyword evidence="12" id="KW-1185">Reference proteome</keyword>
<name>A0A1Q3CNI3_CEPFO</name>
<evidence type="ECO:0000256" key="7">
    <source>
        <dbReference type="ARBA" id="ARBA00023316"/>
    </source>
</evidence>
<feature type="chain" id="PRO_5012479021" evidence="10">
    <location>
        <begin position="16"/>
        <end position="416"/>
    </location>
</feature>
<dbReference type="EMBL" id="BDDD01002496">
    <property type="protein sequence ID" value="GAV81816.1"/>
    <property type="molecule type" value="Genomic_DNA"/>
</dbReference>
<feature type="non-terminal residue" evidence="11">
    <location>
        <position position="1"/>
    </location>
</feature>
<keyword evidence="6 9" id="KW-0326">Glycosidase</keyword>
<organism evidence="11 12">
    <name type="scientific">Cephalotus follicularis</name>
    <name type="common">Albany pitcher plant</name>
    <dbReference type="NCBI Taxonomy" id="3775"/>
    <lineage>
        <taxon>Eukaryota</taxon>
        <taxon>Viridiplantae</taxon>
        <taxon>Streptophyta</taxon>
        <taxon>Embryophyta</taxon>
        <taxon>Tracheophyta</taxon>
        <taxon>Spermatophyta</taxon>
        <taxon>Magnoliopsida</taxon>
        <taxon>eudicotyledons</taxon>
        <taxon>Gunneridae</taxon>
        <taxon>Pentapetalae</taxon>
        <taxon>rosids</taxon>
        <taxon>fabids</taxon>
        <taxon>Oxalidales</taxon>
        <taxon>Cephalotaceae</taxon>
        <taxon>Cephalotus</taxon>
    </lineage>
</organism>
<proteinExistence type="inferred from homology"/>
<dbReference type="AlphaFoldDB" id="A0A1Q3CNI3"/>
<dbReference type="PROSITE" id="PS00502">
    <property type="entry name" value="POLYGALACTURONASE"/>
    <property type="match status" value="1"/>
</dbReference>
<evidence type="ECO:0000256" key="5">
    <source>
        <dbReference type="ARBA" id="ARBA00022801"/>
    </source>
</evidence>
<evidence type="ECO:0000256" key="3">
    <source>
        <dbReference type="ARBA" id="ARBA00022512"/>
    </source>
</evidence>
<comment type="subcellular location">
    <subcellularLocation>
        <location evidence="1">Secreted</location>
        <location evidence="1">Cell wall</location>
    </subcellularLocation>
</comment>
<dbReference type="Gene3D" id="2.160.20.10">
    <property type="entry name" value="Single-stranded right-handed beta-helix, Pectin lyase-like"/>
    <property type="match status" value="1"/>
</dbReference>
<dbReference type="SMART" id="SM00710">
    <property type="entry name" value="PbH1"/>
    <property type="match status" value="5"/>
</dbReference>
<dbReference type="GO" id="GO:0004650">
    <property type="term" value="F:polygalacturonase activity"/>
    <property type="evidence" value="ECO:0007669"/>
    <property type="project" value="InterPro"/>
</dbReference>
<dbReference type="InterPro" id="IPR012334">
    <property type="entry name" value="Pectin_lyas_fold"/>
</dbReference>
<dbReference type="GO" id="GO:0005975">
    <property type="term" value="P:carbohydrate metabolic process"/>
    <property type="evidence" value="ECO:0007669"/>
    <property type="project" value="InterPro"/>
</dbReference>
<dbReference type="InterPro" id="IPR006626">
    <property type="entry name" value="PbH1"/>
</dbReference>
<dbReference type="FunFam" id="2.160.20.10:FF:000004">
    <property type="entry name" value="Pectin lyase-like superfamily protein"/>
    <property type="match status" value="1"/>
</dbReference>
<protein>
    <submittedName>
        <fullName evidence="11">Glyco_hydro_28 domain-containing protein</fullName>
    </submittedName>
</protein>
<evidence type="ECO:0000256" key="6">
    <source>
        <dbReference type="ARBA" id="ARBA00023295"/>
    </source>
</evidence>
<dbReference type="PANTHER" id="PTHR31375">
    <property type="match status" value="1"/>
</dbReference>
<comment type="similarity">
    <text evidence="2 9">Belongs to the glycosyl hydrolase 28 family.</text>
</comment>
<gene>
    <name evidence="11" type="ORF">CFOL_v3_25269</name>
</gene>
<dbReference type="InParanoid" id="A0A1Q3CNI3"/>
<evidence type="ECO:0000256" key="10">
    <source>
        <dbReference type="SAM" id="SignalP"/>
    </source>
</evidence>
<dbReference type="STRING" id="3775.A0A1Q3CNI3"/>
<dbReference type="OrthoDB" id="187139at2759"/>
<accession>A0A1Q3CNI3</accession>
<dbReference type="Pfam" id="PF00295">
    <property type="entry name" value="Glyco_hydro_28"/>
    <property type="match status" value="1"/>
</dbReference>
<dbReference type="InterPro" id="IPR011050">
    <property type="entry name" value="Pectin_lyase_fold/virulence"/>
</dbReference>
<keyword evidence="10" id="KW-0732">Signal</keyword>
<keyword evidence="5 9" id="KW-0378">Hydrolase</keyword>
<dbReference type="FunCoup" id="A0A1Q3CNI3">
    <property type="interactions" value="56"/>
</dbReference>
<keyword evidence="4" id="KW-0964">Secreted</keyword>
<evidence type="ECO:0000313" key="11">
    <source>
        <dbReference type="EMBL" id="GAV81816.1"/>
    </source>
</evidence>
<reference evidence="12" key="1">
    <citation type="submission" date="2016-04" db="EMBL/GenBank/DDBJ databases">
        <title>Cephalotus genome sequencing.</title>
        <authorList>
            <person name="Fukushima K."/>
            <person name="Hasebe M."/>
            <person name="Fang X."/>
        </authorList>
    </citation>
    <scope>NUCLEOTIDE SEQUENCE [LARGE SCALE GENOMIC DNA]</scope>
    <source>
        <strain evidence="12">cv. St1</strain>
    </source>
</reference>
<feature type="active site" evidence="8">
    <location>
        <position position="259"/>
    </location>
</feature>
<dbReference type="GO" id="GO:0071555">
    <property type="term" value="P:cell wall organization"/>
    <property type="evidence" value="ECO:0007669"/>
    <property type="project" value="UniProtKB-KW"/>
</dbReference>
<evidence type="ECO:0000256" key="1">
    <source>
        <dbReference type="ARBA" id="ARBA00004191"/>
    </source>
</evidence>
<feature type="signal peptide" evidence="10">
    <location>
        <begin position="1"/>
        <end position="15"/>
    </location>
</feature>